<keyword evidence="12" id="KW-1185">Reference proteome</keyword>
<keyword evidence="3" id="KW-0677">Repeat</keyword>
<dbReference type="GO" id="GO:0000122">
    <property type="term" value="P:negative regulation of transcription by RNA polymerase II"/>
    <property type="evidence" value="ECO:0007669"/>
    <property type="project" value="TreeGrafter"/>
</dbReference>
<dbReference type="SUPFAM" id="SSF47762">
    <property type="entry name" value="PAH2 domain"/>
    <property type="match status" value="3"/>
</dbReference>
<organism evidence="11 12">
    <name type="scientific">Pichia sorbitophila (strain ATCC MYA-4447 / BCRC 22081 / CBS 7064 / NBRC 10061 / NRRL Y-12695)</name>
    <name type="common">Hybrid yeast</name>
    <dbReference type="NCBI Taxonomy" id="559304"/>
    <lineage>
        <taxon>Eukaryota</taxon>
        <taxon>Fungi</taxon>
        <taxon>Dikarya</taxon>
        <taxon>Ascomycota</taxon>
        <taxon>Saccharomycotina</taxon>
        <taxon>Pichiomycetes</taxon>
        <taxon>Debaryomycetaceae</taxon>
        <taxon>Millerozyma</taxon>
    </lineage>
</organism>
<evidence type="ECO:0000259" key="9">
    <source>
        <dbReference type="SMART" id="SM00761"/>
    </source>
</evidence>
<dbReference type="HOGENOM" id="CLU_001360_2_1_1"/>
<dbReference type="InterPro" id="IPR013194">
    <property type="entry name" value="HDAC_interact_dom"/>
</dbReference>
<keyword evidence="2" id="KW-0678">Repressor</keyword>
<dbReference type="InParanoid" id="G8Y7E5"/>
<dbReference type="GO" id="GO:0003714">
    <property type="term" value="F:transcription corepressor activity"/>
    <property type="evidence" value="ECO:0007669"/>
    <property type="project" value="InterPro"/>
</dbReference>
<feature type="domain" description="Histone deacetylase interacting" evidence="9">
    <location>
        <begin position="582"/>
        <end position="683"/>
    </location>
</feature>
<dbReference type="STRING" id="559304.G8Y7E5"/>
<reference evidence="11" key="1">
    <citation type="submission" date="2011-10" db="EMBL/GenBank/DDBJ databases">
        <authorList>
            <person name="Genoscope - CEA"/>
        </authorList>
    </citation>
    <scope>NUCLEOTIDE SEQUENCE</scope>
</reference>
<sequence>MSNQQDPWSSQQHPLGQQFNRQRPPVLPPPATLETGGQPFYPLPSLPSLGAGGSHPEQHGFSIPSIGHGNEPLGQGGEQPRADIRRSSSSALPGSTQLPPPSVIAANTEQLGAPPMSQGVPNRSTISNVYRPLNVKDALSYLDQVKIQFYNQADVYNNFLDIMKDFKSQTIDTPGVIDRVSNLFKGHPNLIQGFNTFLPPGYRIECSLDPSDPNPIKVTTPTGTTTRPNLAYGQGWSPENRPEAPENFQAGQNVAGSPSFLSAIPEQLAQKNQDQQQAGGQIEFNHAISYVNKIKTRFANQPDVYKQFLEILQTYQREQKPISEVYEQVTVLFANSPDLLDDFKQFLPDTGNQGYLQHHQRQLHDGGFYASNGASQLPPVGNFQPPSGTSGLAHGNSQGQYQQQASYMPLGYEGDQEQFANNDSAAIKKKKEFLNEPYSFENSYNNEAQYSNLRSGVQATKSKPAGSRDGLSTNPTLVPGIPEPVPPYEPAKSSSLQEEIGFFDKVKKAIGNKQTYTEFLKILNLYSQDIIDKETLVERVDSFLGDNNKHLLMWFKQFIGYEPKTQHIESITFKKHQLELSLCKAYGPSYRQLPKAETYAPCSGRDEMCWEVLNDEWVGHPTWASEDSGFIAHRKNQYEEILFKIEEERHEFDYIMESNLRTIQTLETIANRIANMTPEQKANFKLPPGLGGTSTSIYKKVIRKVYDKDRGFEVIDALHENPAIAVPIVLKRLKQKDEEWKRSHREWNKVWREMEQKVFYKSLDHLGLTFKQADKKLLTTKQLVSEISTVKVEQQNKRMHPLTPKPQEQLNYQFKDYEILFDIFRLSFVFINHSSSYSAHDREKLSQFFKFFISRFFSISTERIDEALQVREKNIKKDDSNSSQQADQGTINEGESSSKKRHHEQDLLRDVLKKQSKSKKQDSNDSPSQASSEQEEQDMIQLVDKSSELWIDAIYSNPNVSDRNTEKVERDRYNLFCNSTIYVFFRHLRTLYERLEEVKAMNDEISNEIRSRKVPQFAIDLNLVSHKLEEMEIQISGDEDSYQQVLRLSERLIEGDIEHQWFEESLRQGYRNKAYKLYTIDKVVQAMIKHMYSIVSDSKTSEMMVLFESDRSNTLSSAKDQILYRMQVRSLMGPEENMFKIAFKESDSTVNIQFVSLDDLTINDYQKAEERYNYYVTSYVMYHPTEGVPASKINMPFAKSFIENVDEENIDGYVNSGLKVSICENSYRLFFEADTEDEFTSKSVYEKPATDQKSKEDKIATLNRILDDPDFGWKSTFEDDESATALEENFNVLLEKGAESYKSAANKEAEDVEMSDAEKTNAEEHDDSNPSNTTINANQESIDESKKNTVKSEAVDADSTVHENNDTTIQQEGNDTTTEDASMNHEDSYASQEGNNQKF</sequence>
<feature type="compositionally biased region" description="Polar residues" evidence="8">
    <location>
        <begin position="1329"/>
        <end position="1340"/>
    </location>
</feature>
<evidence type="ECO:0000256" key="6">
    <source>
        <dbReference type="ARBA" id="ARBA00023242"/>
    </source>
</evidence>
<dbReference type="FunFam" id="1.20.1160.11:FF:000001">
    <property type="entry name" value="Paired amphipathic helix protein Sin3"/>
    <property type="match status" value="1"/>
</dbReference>
<feature type="region of interest" description="Disordered" evidence="8">
    <location>
        <begin position="209"/>
        <end position="229"/>
    </location>
</feature>
<dbReference type="FunCoup" id="G8Y7E5">
    <property type="interactions" value="1862"/>
</dbReference>
<feature type="region of interest" description="Disordered" evidence="8">
    <location>
        <begin position="1304"/>
        <end position="1399"/>
    </location>
</feature>
<accession>G8Y7E5</accession>
<feature type="compositionally biased region" description="Polar residues" evidence="8">
    <location>
        <begin position="1366"/>
        <end position="1381"/>
    </location>
</feature>
<feature type="region of interest" description="Disordered" evidence="8">
    <location>
        <begin position="1"/>
        <end position="102"/>
    </location>
</feature>
<dbReference type="EMBL" id="FO082049">
    <property type="protein sequence ID" value="CCE83494.1"/>
    <property type="molecule type" value="Genomic_DNA"/>
</dbReference>
<feature type="region of interest" description="Disordered" evidence="8">
    <location>
        <begin position="875"/>
        <end position="938"/>
    </location>
</feature>
<feature type="compositionally biased region" description="Basic and acidic residues" evidence="8">
    <location>
        <begin position="903"/>
        <end position="923"/>
    </location>
</feature>
<dbReference type="PANTHER" id="PTHR12346:SF0">
    <property type="entry name" value="SIN3A, ISOFORM G"/>
    <property type="match status" value="1"/>
</dbReference>
<keyword evidence="6 7" id="KW-0539">Nucleus</keyword>
<dbReference type="PANTHER" id="PTHR12346">
    <property type="entry name" value="SIN3B-RELATED"/>
    <property type="match status" value="1"/>
</dbReference>
<protein>
    <submittedName>
        <fullName evidence="11">Piso0_004070 protein</fullName>
    </submittedName>
</protein>
<dbReference type="Proteomes" id="UP000005222">
    <property type="component" value="Chromosome K"/>
</dbReference>
<feature type="region of interest" description="Disordered" evidence="8">
    <location>
        <begin position="456"/>
        <end position="492"/>
    </location>
</feature>
<dbReference type="EMBL" id="FO082048">
    <property type="protein sequence ID" value="CCE84525.1"/>
    <property type="molecule type" value="Genomic_DNA"/>
</dbReference>
<evidence type="ECO:0000313" key="11">
    <source>
        <dbReference type="EMBL" id="CCE84525.1"/>
    </source>
</evidence>
<feature type="compositionally biased region" description="Polar residues" evidence="8">
    <location>
        <begin position="1"/>
        <end position="21"/>
    </location>
</feature>
<evidence type="ECO:0000256" key="3">
    <source>
        <dbReference type="ARBA" id="ARBA00022737"/>
    </source>
</evidence>
<dbReference type="eggNOG" id="KOG4204">
    <property type="taxonomic scope" value="Eukaryota"/>
</dbReference>
<evidence type="ECO:0000256" key="8">
    <source>
        <dbReference type="SAM" id="MobiDB-lite"/>
    </source>
</evidence>
<dbReference type="GO" id="GO:0010628">
    <property type="term" value="P:positive regulation of gene expression"/>
    <property type="evidence" value="ECO:0007669"/>
    <property type="project" value="UniProtKB-ARBA"/>
</dbReference>
<gene>
    <name evidence="11" type="primary">Piso0_004070</name>
    <name evidence="10" type="ORF">GNLVRS01_PISO0K08788g</name>
    <name evidence="11" type="ORF">GNLVRS01_PISO0L08789g</name>
</gene>
<evidence type="ECO:0000256" key="1">
    <source>
        <dbReference type="ARBA" id="ARBA00004123"/>
    </source>
</evidence>
<keyword evidence="4" id="KW-0805">Transcription regulation</keyword>
<proteinExistence type="predicted"/>
<dbReference type="InterPro" id="IPR003822">
    <property type="entry name" value="PAH"/>
</dbReference>
<dbReference type="Proteomes" id="UP000005222">
    <property type="component" value="Chromosome L"/>
</dbReference>
<keyword evidence="5" id="KW-0804">Transcription</keyword>
<evidence type="ECO:0000313" key="12">
    <source>
        <dbReference type="Proteomes" id="UP000005222"/>
    </source>
</evidence>
<dbReference type="FunFam" id="1.20.1160.11:FF:000003">
    <property type="entry name" value="Paired amphipathic helix SIN3-like protein"/>
    <property type="match status" value="1"/>
</dbReference>
<dbReference type="SMART" id="SM00761">
    <property type="entry name" value="HDAC_interact"/>
    <property type="match status" value="1"/>
</dbReference>
<feature type="compositionally biased region" description="Polar residues" evidence="8">
    <location>
        <begin position="87"/>
        <end position="97"/>
    </location>
</feature>
<dbReference type="Pfam" id="PF16879">
    <property type="entry name" value="Sin3a_C"/>
    <property type="match status" value="1"/>
</dbReference>
<evidence type="ECO:0000313" key="10">
    <source>
        <dbReference type="EMBL" id="CCE83494.1"/>
    </source>
</evidence>
<evidence type="ECO:0000256" key="7">
    <source>
        <dbReference type="PROSITE-ProRule" id="PRU00810"/>
    </source>
</evidence>
<dbReference type="PROSITE" id="PS51477">
    <property type="entry name" value="PAH"/>
    <property type="match status" value="3"/>
</dbReference>
<evidence type="ECO:0000256" key="2">
    <source>
        <dbReference type="ARBA" id="ARBA00022491"/>
    </source>
</evidence>
<dbReference type="Pfam" id="PF02671">
    <property type="entry name" value="PAH"/>
    <property type="match status" value="3"/>
</dbReference>
<dbReference type="OrthoDB" id="10265969at2759"/>
<dbReference type="InterPro" id="IPR039774">
    <property type="entry name" value="Sin3-like"/>
</dbReference>
<evidence type="ECO:0000256" key="4">
    <source>
        <dbReference type="ARBA" id="ARBA00023015"/>
    </source>
</evidence>
<feature type="compositionally biased region" description="Polar residues" evidence="8">
    <location>
        <begin position="384"/>
        <end position="397"/>
    </location>
</feature>
<feature type="compositionally biased region" description="Polar residues" evidence="8">
    <location>
        <begin position="881"/>
        <end position="895"/>
    </location>
</feature>
<feature type="compositionally biased region" description="Polar residues" evidence="8">
    <location>
        <begin position="1389"/>
        <end position="1399"/>
    </location>
</feature>
<dbReference type="GO" id="GO:0033698">
    <property type="term" value="C:Rpd3L complex"/>
    <property type="evidence" value="ECO:0007669"/>
    <property type="project" value="UniProtKB-ARBA"/>
</dbReference>
<dbReference type="InterPro" id="IPR036600">
    <property type="entry name" value="PAH_sf"/>
</dbReference>
<comment type="subcellular location">
    <subcellularLocation>
        <location evidence="1 7">Nucleus</location>
    </subcellularLocation>
</comment>
<dbReference type="FunFam" id="1.20.1160.11:FF:000002">
    <property type="entry name" value="Paired amphipathic helix protein SIN3"/>
    <property type="match status" value="1"/>
</dbReference>
<evidence type="ECO:0000256" key="5">
    <source>
        <dbReference type="ARBA" id="ARBA00023163"/>
    </source>
</evidence>
<dbReference type="Pfam" id="PF08295">
    <property type="entry name" value="Sin3_corepress"/>
    <property type="match status" value="1"/>
</dbReference>
<name>G8Y7E5_PICSO</name>
<reference evidence="12" key="2">
    <citation type="journal article" date="2012" name="G3 (Bethesda)">
        <title>Pichia sorbitophila, an interspecies yeast hybrid reveals early steps of genome resolution following polyploidization.</title>
        <authorList>
            <person name="Leh Louis V."/>
            <person name="Despons L."/>
            <person name="Friedrich A."/>
            <person name="Martin T."/>
            <person name="Durrens P."/>
            <person name="Casaregola S."/>
            <person name="Neuveglise C."/>
            <person name="Fairhead C."/>
            <person name="Marck C."/>
            <person name="Cruz J.A."/>
            <person name="Straub M.L."/>
            <person name="Kugler V."/>
            <person name="Sacerdot C."/>
            <person name="Uzunov Z."/>
            <person name="Thierry A."/>
            <person name="Weiss S."/>
            <person name="Bleykasten C."/>
            <person name="De Montigny J."/>
            <person name="Jacques N."/>
            <person name="Jung P."/>
            <person name="Lemaire M."/>
            <person name="Mallet S."/>
            <person name="Morel G."/>
            <person name="Richard G.F."/>
            <person name="Sarkar A."/>
            <person name="Savel G."/>
            <person name="Schacherer J."/>
            <person name="Seret M.L."/>
            <person name="Talla E."/>
            <person name="Samson G."/>
            <person name="Jubin C."/>
            <person name="Poulain J."/>
            <person name="Vacherie B."/>
            <person name="Barbe V."/>
            <person name="Pelletier E."/>
            <person name="Sherman D.J."/>
            <person name="Westhof E."/>
            <person name="Weissenbach J."/>
            <person name="Baret P.V."/>
            <person name="Wincker P."/>
            <person name="Gaillardin C."/>
            <person name="Dujon B."/>
            <person name="Souciet J.L."/>
        </authorList>
    </citation>
    <scope>NUCLEOTIDE SEQUENCE [LARGE SCALE GENOMIC DNA]</scope>
    <source>
        <strain evidence="12">ATCC MYA-4447 / BCRC 22081 / CBS 7064 / NBRC 10061 / NRRL Y-12695</strain>
    </source>
</reference>
<dbReference type="Gene3D" id="1.20.1160.11">
    <property type="entry name" value="Paired amphipathic helix"/>
    <property type="match status" value="3"/>
</dbReference>
<dbReference type="InterPro" id="IPR031693">
    <property type="entry name" value="Sin3_C"/>
</dbReference>
<feature type="region of interest" description="Disordered" evidence="8">
    <location>
        <begin position="368"/>
        <end position="397"/>
    </location>
</feature>